<dbReference type="AlphaFoldDB" id="A0A084G5J9"/>
<feature type="domain" description="Mitochondrial splicing suppressor 51 zinc-finger" evidence="2">
    <location>
        <begin position="126"/>
        <end position="201"/>
    </location>
</feature>
<organism evidence="4 5">
    <name type="scientific">Pseudallescheria apiosperma</name>
    <name type="common">Scedosporium apiospermum</name>
    <dbReference type="NCBI Taxonomy" id="563466"/>
    <lineage>
        <taxon>Eukaryota</taxon>
        <taxon>Fungi</taxon>
        <taxon>Dikarya</taxon>
        <taxon>Ascomycota</taxon>
        <taxon>Pezizomycotina</taxon>
        <taxon>Sordariomycetes</taxon>
        <taxon>Hypocreomycetidae</taxon>
        <taxon>Microascales</taxon>
        <taxon>Microascaceae</taxon>
        <taxon>Scedosporium</taxon>
    </lineage>
</organism>
<comment type="caution">
    <text evidence="4">The sequence shown here is derived from an EMBL/GenBank/DDBJ whole genome shotgun (WGS) entry which is preliminary data.</text>
</comment>
<dbReference type="Pfam" id="PF13824">
    <property type="entry name" value="zf-Mss51"/>
    <property type="match status" value="1"/>
</dbReference>
<dbReference type="OrthoDB" id="5282002at2759"/>
<name>A0A084G5J9_PSEDA</name>
<dbReference type="PANTHER" id="PTHR28069:SF1">
    <property type="entry name" value="PROTEIN MSS51, MITOCHONDRIAL"/>
    <property type="match status" value="1"/>
</dbReference>
<dbReference type="InterPro" id="IPR046824">
    <property type="entry name" value="Mss51-like_C"/>
</dbReference>
<evidence type="ECO:0000313" key="5">
    <source>
        <dbReference type="Proteomes" id="UP000028545"/>
    </source>
</evidence>
<dbReference type="OMA" id="CSEEHWA"/>
<accession>A0A084G5J9</accession>
<dbReference type="GO" id="GO:0033617">
    <property type="term" value="P:mitochondrial respiratory chain complex IV assembly"/>
    <property type="evidence" value="ECO:0007669"/>
    <property type="project" value="TreeGrafter"/>
</dbReference>
<dbReference type="SUPFAM" id="SSF144232">
    <property type="entry name" value="HIT/MYND zinc finger-like"/>
    <property type="match status" value="1"/>
</dbReference>
<feature type="compositionally biased region" description="Basic and acidic residues" evidence="1">
    <location>
        <begin position="88"/>
        <end position="102"/>
    </location>
</feature>
<dbReference type="Pfam" id="PF20179">
    <property type="entry name" value="MSS51_C"/>
    <property type="match status" value="1"/>
</dbReference>
<dbReference type="HOGENOM" id="CLU_033072_0_0_1"/>
<reference evidence="4 5" key="1">
    <citation type="journal article" date="2014" name="Genome Announc.">
        <title>Draft genome sequence of the pathogenic fungus Scedosporium apiospermum.</title>
        <authorList>
            <person name="Vandeputte P."/>
            <person name="Ghamrawi S."/>
            <person name="Rechenmann M."/>
            <person name="Iltis A."/>
            <person name="Giraud S."/>
            <person name="Fleury M."/>
            <person name="Thornton C."/>
            <person name="Delhaes L."/>
            <person name="Meyer W."/>
            <person name="Papon N."/>
            <person name="Bouchara J.P."/>
        </authorList>
    </citation>
    <scope>NUCLEOTIDE SEQUENCE [LARGE SCALE GENOMIC DNA]</scope>
    <source>
        <strain evidence="4 5">IHEM 14462</strain>
    </source>
</reference>
<evidence type="ECO:0000313" key="4">
    <source>
        <dbReference type="EMBL" id="KEZ42611.1"/>
    </source>
</evidence>
<feature type="region of interest" description="Disordered" evidence="1">
    <location>
        <begin position="64"/>
        <end position="109"/>
    </location>
</feature>
<dbReference type="RefSeq" id="XP_016642410.1">
    <property type="nucleotide sequence ID" value="XM_016788094.1"/>
</dbReference>
<keyword evidence="5" id="KW-1185">Reference proteome</keyword>
<gene>
    <name evidence="4" type="ORF">SAPIO_CDS5852</name>
</gene>
<evidence type="ECO:0000256" key="1">
    <source>
        <dbReference type="SAM" id="MobiDB-lite"/>
    </source>
</evidence>
<dbReference type="GeneID" id="27724924"/>
<dbReference type="Proteomes" id="UP000028545">
    <property type="component" value="Unassembled WGS sequence"/>
</dbReference>
<dbReference type="PANTHER" id="PTHR28069">
    <property type="entry name" value="GH20023P"/>
    <property type="match status" value="1"/>
</dbReference>
<dbReference type="KEGG" id="sapo:SAPIO_CDS5852"/>
<dbReference type="VEuPathDB" id="FungiDB:SAPIO_CDS5852"/>
<dbReference type="EMBL" id="JOWA01000099">
    <property type="protein sequence ID" value="KEZ42611.1"/>
    <property type="molecule type" value="Genomic_DNA"/>
</dbReference>
<feature type="compositionally biased region" description="Low complexity" evidence="1">
    <location>
        <begin position="30"/>
        <end position="39"/>
    </location>
</feature>
<feature type="domain" description="Mitochondrial splicing suppressor 51-like C-terminal" evidence="3">
    <location>
        <begin position="296"/>
        <end position="482"/>
    </location>
</feature>
<proteinExistence type="predicted"/>
<evidence type="ECO:0000259" key="2">
    <source>
        <dbReference type="Pfam" id="PF13824"/>
    </source>
</evidence>
<sequence>MFRPVDSAVRLAMSRTSRRYFSAARNLAKSTASTTPARSRSVHSTTRQLPDGIVPSCNLAAHTQQVPRHFSTSRSVEREAAAAESEVSDAHGRKPRLQKNDLFHPFSTSPLPEIRRKAEFIRQHAYCPHPDHRLTHLPTVAPKEEDATKQGGSLAPAHVHFECPDCGIPVYCSEGHWMDDYEAHLEICDTLREINEDEHDLRSGRVFPEFQFGAEQLPEAVVNLLNWDTFMYSRQYAAIHEERAMRHATRLLTYPVTIGSVLHELSPYNIRNRVTAEGLKSFSALRYSLHPPKSGGGTDIKGLRPTPPPMRIFILGARAESSLPRNAWMELAHLFPDSRLHLIFIGPESMANRDDEFPLPERTPQNPFGMVVEDRVGQNLKISTIVDYYHTIHKTGYFTPYDPYFDCFVLFHPGLGHPASSHEWTETLPMLLETKLPIICTGYTQFDMQRDIDWIHETARGEFDMLLEPGENLFRSLKWDLNDLDPQDVSCGNWGVWAFRGKRYETTRKEDAA</sequence>
<feature type="region of interest" description="Disordered" evidence="1">
    <location>
        <begin position="28"/>
        <end position="50"/>
    </location>
</feature>
<dbReference type="InterPro" id="IPR032717">
    <property type="entry name" value="Mss51_Znf"/>
</dbReference>
<evidence type="ECO:0000259" key="3">
    <source>
        <dbReference type="Pfam" id="PF20179"/>
    </source>
</evidence>
<protein>
    <submittedName>
        <fullName evidence="4">mRNA processing protein</fullName>
    </submittedName>
</protein>
<dbReference type="GO" id="GO:0005739">
    <property type="term" value="C:mitochondrion"/>
    <property type="evidence" value="ECO:0007669"/>
    <property type="project" value="GOC"/>
</dbReference>